<dbReference type="Proteomes" id="UP001153714">
    <property type="component" value="Chromosome 13"/>
</dbReference>
<evidence type="ECO:0000313" key="3">
    <source>
        <dbReference type="EMBL" id="CAG9785235.1"/>
    </source>
</evidence>
<dbReference type="Gene3D" id="2.10.25.10">
    <property type="entry name" value="Laminin"/>
    <property type="match status" value="11"/>
</dbReference>
<accession>A0A9N9QXB3</accession>
<dbReference type="PANTHER" id="PTHR23259">
    <property type="entry name" value="RIDDLE"/>
    <property type="match status" value="1"/>
</dbReference>
<reference evidence="3" key="2">
    <citation type="submission" date="2022-10" db="EMBL/GenBank/DDBJ databases">
        <authorList>
            <consortium name="ENA_rothamsted_submissions"/>
            <consortium name="culmorum"/>
            <person name="King R."/>
        </authorList>
    </citation>
    <scope>NUCLEOTIDE SEQUENCE</scope>
</reference>
<dbReference type="AlphaFoldDB" id="A0A9N9QXB3"/>
<dbReference type="InterPro" id="IPR036084">
    <property type="entry name" value="Ser_inhib-like_sf"/>
</dbReference>
<evidence type="ECO:0000256" key="1">
    <source>
        <dbReference type="ARBA" id="ARBA00022690"/>
    </source>
</evidence>
<dbReference type="PANTHER" id="PTHR23259:SF69">
    <property type="entry name" value="GEO11767P1-RELATED"/>
    <property type="match status" value="1"/>
</dbReference>
<dbReference type="FunFam" id="2.10.25.10:FF:000674">
    <property type="entry name" value="Mucin-2"/>
    <property type="match status" value="9"/>
</dbReference>
<evidence type="ECO:0000256" key="2">
    <source>
        <dbReference type="ARBA" id="ARBA00023157"/>
    </source>
</evidence>
<organism evidence="3 4">
    <name type="scientific">Diatraea saccharalis</name>
    <name type="common">sugarcane borer</name>
    <dbReference type="NCBI Taxonomy" id="40085"/>
    <lineage>
        <taxon>Eukaryota</taxon>
        <taxon>Metazoa</taxon>
        <taxon>Ecdysozoa</taxon>
        <taxon>Arthropoda</taxon>
        <taxon>Hexapoda</taxon>
        <taxon>Insecta</taxon>
        <taxon>Pterygota</taxon>
        <taxon>Neoptera</taxon>
        <taxon>Endopterygota</taxon>
        <taxon>Lepidoptera</taxon>
        <taxon>Glossata</taxon>
        <taxon>Ditrysia</taxon>
        <taxon>Pyraloidea</taxon>
        <taxon>Crambidae</taxon>
        <taxon>Crambinae</taxon>
        <taxon>Diatraea</taxon>
    </lineage>
</organism>
<keyword evidence="1" id="KW-0646">Protease inhibitor</keyword>
<keyword evidence="2" id="KW-1015">Disulfide bond</keyword>
<protein>
    <submittedName>
        <fullName evidence="3">Uncharacterized protein</fullName>
    </submittedName>
</protein>
<proteinExistence type="predicted"/>
<dbReference type="OrthoDB" id="6236007at2759"/>
<dbReference type="SUPFAM" id="SSF57567">
    <property type="entry name" value="Serine protease inhibitors"/>
    <property type="match status" value="1"/>
</dbReference>
<name>A0A9N9QXB3_9NEOP</name>
<gene>
    <name evidence="3" type="ORF">DIATSA_LOCUS3283</name>
</gene>
<reference evidence="3" key="1">
    <citation type="submission" date="2021-12" db="EMBL/GenBank/DDBJ databases">
        <authorList>
            <person name="King R."/>
        </authorList>
    </citation>
    <scope>NUCLEOTIDE SEQUENCE</scope>
</reference>
<dbReference type="EMBL" id="OU893344">
    <property type="protein sequence ID" value="CAG9785235.1"/>
    <property type="molecule type" value="Genomic_DNA"/>
</dbReference>
<sequence length="817" mass="90033">MANSPKCQIKTCKDPNEEFLQEKSTCPPDLCISIVARFNCTKAPPPKPGCRCKSGYLRYNETSNCVPICQCPQLASSPECQPQKCKDPNEEFVQEKSTCPPDTCNALVARYNCTNAPSPKPGCTCKSGYRRLDKTGICVPICKCPEMAYSPECQPQTCKDPNEEFLQEKSTCPPDLCESIVSKYDCTKAPPPKPGCRCKSGYLRHNETSNCVPICQCPQLASSPECQPQTCKDPNEEFVQEKSTCPPDTCNALVARYNCTNAPSSKPGCTCKSGYRRLDKTGICVPICECPEMANSPECQPQTCKDPYEEFLQEKLTCPPDLCESIVSKYDCTKAPPPKPGCRCKSGYLRHNETSNCVPICQCPQLASSPECQPQTCKDPNEEFVQEKSTCPPDTCNALVARYNCTNAPSPKPGCTCKSGYRRLDKTGICVPICECPEMANSPECQIKTCKDPNEEFLQEKSTCPPDLCISIVARFNCTKAPPPKPGCRCKSGYLRYNETSNCVPICQCPQLASSPECQPQKCKDPNEEFVQEKSTCPPDTCNALVARYNCTNASSPKPGCTCKSGYRRLDKTGICVPICKCPEMAYSPECQPQTCKDPNEEFLQEKSTCPPDLCESIVSKYDCTKAPPPKPGCRCKSGYLRHNETSNCVPICQCPQLASSPECQPQTCKDPNEVFVQEKSTCVPDTCISLVARYNCINAPPPKPGCTCKSGYKRLTKTGSCVPICQCPQIAYSLDCQQQTCKDPNEEFVLEKPTSDTCKALVAKEECRNEATPKPGCTCKSGYRRNDTRYCVPICECPEMANSPECEDQTCEDYSY</sequence>
<dbReference type="GO" id="GO:0030414">
    <property type="term" value="F:peptidase inhibitor activity"/>
    <property type="evidence" value="ECO:0007669"/>
    <property type="project" value="UniProtKB-KW"/>
</dbReference>
<keyword evidence="4" id="KW-1185">Reference proteome</keyword>
<dbReference type="InterPro" id="IPR051368">
    <property type="entry name" value="SerProtInhib-TIL_Domain"/>
</dbReference>
<evidence type="ECO:0000313" key="4">
    <source>
        <dbReference type="Proteomes" id="UP001153714"/>
    </source>
</evidence>